<reference evidence="4" key="1">
    <citation type="submission" date="2017-02" db="UniProtKB">
        <authorList>
            <consortium name="WormBaseParasite"/>
        </authorList>
    </citation>
    <scope>IDENTIFICATION</scope>
</reference>
<feature type="compositionally biased region" description="Polar residues" evidence="1">
    <location>
        <begin position="79"/>
        <end position="91"/>
    </location>
</feature>
<feature type="chain" id="PRO_5005894883" evidence="2">
    <location>
        <begin position="21"/>
        <end position="168"/>
    </location>
</feature>
<evidence type="ECO:0000313" key="3">
    <source>
        <dbReference type="Proteomes" id="UP000046392"/>
    </source>
</evidence>
<protein>
    <submittedName>
        <fullName evidence="4">Uncharacterized protein</fullName>
    </submittedName>
</protein>
<feature type="compositionally biased region" description="Basic and acidic residues" evidence="1">
    <location>
        <begin position="45"/>
        <end position="54"/>
    </location>
</feature>
<dbReference type="AlphaFoldDB" id="A0A0N5BNU7"/>
<feature type="compositionally biased region" description="Basic and acidic residues" evidence="1">
    <location>
        <begin position="94"/>
        <end position="106"/>
    </location>
</feature>
<feature type="region of interest" description="Disordered" evidence="1">
    <location>
        <begin position="24"/>
        <end position="125"/>
    </location>
</feature>
<name>A0A0N5BNU7_STREA</name>
<dbReference type="WBParaSite" id="SPAL_0000757500.1">
    <property type="protein sequence ID" value="SPAL_0000757500.1"/>
    <property type="gene ID" value="SPAL_0000757500"/>
</dbReference>
<evidence type="ECO:0000256" key="1">
    <source>
        <dbReference type="SAM" id="MobiDB-lite"/>
    </source>
</evidence>
<proteinExistence type="predicted"/>
<evidence type="ECO:0000256" key="2">
    <source>
        <dbReference type="SAM" id="SignalP"/>
    </source>
</evidence>
<feature type="compositionally biased region" description="Polar residues" evidence="1">
    <location>
        <begin position="57"/>
        <end position="71"/>
    </location>
</feature>
<sequence length="168" mass="18156">MFLNFLLFCLSLFIIAVVKCSNGDPRGSKKNKNKGNEKCLAPGKKLKENGEKKTINKKNPTSSSEAKNTASAVKKTESNTDNSNLQISAVNANDGEKPNEANKDKPQSPAPNNGAIDPDMKNSKIQKIIQGETKNPDEYPTLADAGDGFEKNLTIEQNIANVNKPAPK</sequence>
<keyword evidence="3" id="KW-1185">Reference proteome</keyword>
<evidence type="ECO:0000313" key="4">
    <source>
        <dbReference type="WBParaSite" id="SPAL_0000757500.1"/>
    </source>
</evidence>
<organism evidence="3 4">
    <name type="scientific">Strongyloides papillosus</name>
    <name type="common">Intestinal threadworm</name>
    <dbReference type="NCBI Taxonomy" id="174720"/>
    <lineage>
        <taxon>Eukaryota</taxon>
        <taxon>Metazoa</taxon>
        <taxon>Ecdysozoa</taxon>
        <taxon>Nematoda</taxon>
        <taxon>Chromadorea</taxon>
        <taxon>Rhabditida</taxon>
        <taxon>Tylenchina</taxon>
        <taxon>Panagrolaimomorpha</taxon>
        <taxon>Strongyloidoidea</taxon>
        <taxon>Strongyloididae</taxon>
        <taxon>Strongyloides</taxon>
    </lineage>
</organism>
<accession>A0A0N5BNU7</accession>
<feature type="signal peptide" evidence="2">
    <location>
        <begin position="1"/>
        <end position="20"/>
    </location>
</feature>
<keyword evidence="2" id="KW-0732">Signal</keyword>
<dbReference type="Proteomes" id="UP000046392">
    <property type="component" value="Unplaced"/>
</dbReference>